<dbReference type="InterPro" id="IPR001611">
    <property type="entry name" value="Leu-rich_rpt"/>
</dbReference>
<dbReference type="STRING" id="294747.C5M9J8"/>
<organism evidence="3 4">
    <name type="scientific">Candida tropicalis (strain ATCC MYA-3404 / T1)</name>
    <name type="common">Yeast</name>
    <dbReference type="NCBI Taxonomy" id="294747"/>
    <lineage>
        <taxon>Eukaryota</taxon>
        <taxon>Fungi</taxon>
        <taxon>Dikarya</taxon>
        <taxon>Ascomycota</taxon>
        <taxon>Saccharomycotina</taxon>
        <taxon>Pichiomycetes</taxon>
        <taxon>Debaryomycetaceae</taxon>
        <taxon>Candida/Lodderomyces clade</taxon>
        <taxon>Candida</taxon>
    </lineage>
</organism>
<dbReference type="VEuPathDB" id="FungiDB:CTRG_02160"/>
<dbReference type="Pfam" id="PF00560">
    <property type="entry name" value="LRR_1"/>
    <property type="match status" value="1"/>
</dbReference>
<proteinExistence type="predicted"/>
<dbReference type="PROSITE" id="PS51450">
    <property type="entry name" value="LRR"/>
    <property type="match status" value="1"/>
</dbReference>
<dbReference type="Gene3D" id="3.80.10.10">
    <property type="entry name" value="Ribonuclease Inhibitor"/>
    <property type="match status" value="1"/>
</dbReference>
<name>C5M9J8_CANTT</name>
<evidence type="ECO:0000256" key="1">
    <source>
        <dbReference type="ARBA" id="ARBA00022614"/>
    </source>
</evidence>
<accession>C5M9J8</accession>
<evidence type="ECO:0000313" key="4">
    <source>
        <dbReference type="Proteomes" id="UP000002037"/>
    </source>
</evidence>
<dbReference type="SUPFAM" id="SSF52047">
    <property type="entry name" value="RNI-like"/>
    <property type="match status" value="1"/>
</dbReference>
<dbReference type="RefSeq" id="XP_002547863.1">
    <property type="nucleotide sequence ID" value="XM_002547817.1"/>
</dbReference>
<dbReference type="EMBL" id="GG692397">
    <property type="protein sequence ID" value="EER33342.1"/>
    <property type="molecule type" value="Genomic_DNA"/>
</dbReference>
<keyword evidence="4" id="KW-1185">Reference proteome</keyword>
<dbReference type="OrthoDB" id="676979at2759"/>
<keyword evidence="1" id="KW-0433">Leucine-rich repeat</keyword>
<evidence type="ECO:0000313" key="3">
    <source>
        <dbReference type="EMBL" id="EER33342.1"/>
    </source>
</evidence>
<dbReference type="GeneID" id="8296294"/>
<sequence>MLLESSPKESKKYMHKNHEGYGIGTIATAKIFDMNKFRELDGVTEIVFDNIQKRRSFDYELPQSIRRLSCIGNDLRSVEIDAPKLEYLNLSKNRLTPSCYGSLVVPPVLKELILSECNFTAFSHPLPDNLYRLDLSHNYISVIRNLPNNLKVLNCDGNHLGSNESIVAFPPGLIHLSLRSNLYLTAKHIDNLNLLQCYNLRVLNLSYVSLGKLNLDSLPRSLQQMDLSNCQLYSFHGSFLRFQFLEDINLNNNNLSGYFYNAFNCFGALFGNNIQVVSVYGNILQPMEVQLLWNDLSTKSKFKRLSVDRGLVQQPAATAYPPVSAVNSGVPLESSRPQKQRRLNT</sequence>
<dbReference type="InterPro" id="IPR032675">
    <property type="entry name" value="LRR_dom_sf"/>
</dbReference>
<dbReference type="PANTHER" id="PTHR45712">
    <property type="entry name" value="AGAP008170-PA"/>
    <property type="match status" value="1"/>
</dbReference>
<dbReference type="Proteomes" id="UP000002037">
    <property type="component" value="Unassembled WGS sequence"/>
</dbReference>
<keyword evidence="2" id="KW-0677">Repeat</keyword>
<reference evidence="3 4" key="1">
    <citation type="journal article" date="2009" name="Nature">
        <title>Evolution of pathogenicity and sexual reproduction in eight Candida genomes.</title>
        <authorList>
            <person name="Butler G."/>
            <person name="Rasmussen M.D."/>
            <person name="Lin M.F."/>
            <person name="Santos M.A."/>
            <person name="Sakthikumar S."/>
            <person name="Munro C.A."/>
            <person name="Rheinbay E."/>
            <person name="Grabherr M."/>
            <person name="Forche A."/>
            <person name="Reedy J.L."/>
            <person name="Agrafioti I."/>
            <person name="Arnaud M.B."/>
            <person name="Bates S."/>
            <person name="Brown A.J."/>
            <person name="Brunke S."/>
            <person name="Costanzo M.C."/>
            <person name="Fitzpatrick D.A."/>
            <person name="de Groot P.W."/>
            <person name="Harris D."/>
            <person name="Hoyer L.L."/>
            <person name="Hube B."/>
            <person name="Klis F.M."/>
            <person name="Kodira C."/>
            <person name="Lennard N."/>
            <person name="Logue M.E."/>
            <person name="Martin R."/>
            <person name="Neiman A.M."/>
            <person name="Nikolaou E."/>
            <person name="Quail M.A."/>
            <person name="Quinn J."/>
            <person name="Santos M.C."/>
            <person name="Schmitzberger F.F."/>
            <person name="Sherlock G."/>
            <person name="Shah P."/>
            <person name="Silverstein K.A."/>
            <person name="Skrzypek M.S."/>
            <person name="Soll D."/>
            <person name="Staggs R."/>
            <person name="Stansfield I."/>
            <person name="Stumpf M.P."/>
            <person name="Sudbery P.E."/>
            <person name="Srikantha T."/>
            <person name="Zeng Q."/>
            <person name="Berman J."/>
            <person name="Berriman M."/>
            <person name="Heitman J."/>
            <person name="Gow N.A."/>
            <person name="Lorenz M.C."/>
            <person name="Birren B.W."/>
            <person name="Kellis M."/>
            <person name="Cuomo C.A."/>
        </authorList>
    </citation>
    <scope>NUCLEOTIDE SEQUENCE [LARGE SCALE GENOMIC DNA]</scope>
    <source>
        <strain evidence="4">ATCC MYA-3404 / T1</strain>
    </source>
</reference>
<dbReference type="InterPro" id="IPR050333">
    <property type="entry name" value="SLRP"/>
</dbReference>
<evidence type="ECO:0000256" key="2">
    <source>
        <dbReference type="ARBA" id="ARBA00022737"/>
    </source>
</evidence>
<dbReference type="HOGENOM" id="CLU_804103_0_0_1"/>
<dbReference type="AlphaFoldDB" id="C5M9J8"/>
<dbReference type="KEGG" id="ctp:CTRG_02160"/>
<protein>
    <submittedName>
        <fullName evidence="3">Uncharacterized protein</fullName>
    </submittedName>
</protein>
<dbReference type="PANTHER" id="PTHR45712:SF22">
    <property type="entry name" value="INSULIN-LIKE GROWTH FACTOR-BINDING PROTEIN COMPLEX ACID LABILE SUBUNIT"/>
    <property type="match status" value="1"/>
</dbReference>
<gene>
    <name evidence="3" type="ORF">CTRG_02160</name>
</gene>